<dbReference type="Gene3D" id="2.40.50.200">
    <property type="entry name" value="Bacterial OB-fold"/>
    <property type="match status" value="1"/>
</dbReference>
<keyword evidence="1 2" id="KW-0732">Signal</keyword>
<dbReference type="EMBL" id="JAKUDL010000004">
    <property type="protein sequence ID" value="MCH4295126.1"/>
    <property type="molecule type" value="Genomic_DNA"/>
</dbReference>
<dbReference type="PANTHER" id="PTHR36571">
    <property type="entry name" value="PROTEIN YGIW"/>
    <property type="match status" value="1"/>
</dbReference>
<protein>
    <submittedName>
        <fullName evidence="3">NirD/YgiW/YdeI family stress tolerance protein</fullName>
    </submittedName>
</protein>
<feature type="signal peptide" evidence="2">
    <location>
        <begin position="1"/>
        <end position="20"/>
    </location>
</feature>
<dbReference type="InterPro" id="IPR005220">
    <property type="entry name" value="CarO-like"/>
</dbReference>
<evidence type="ECO:0000256" key="2">
    <source>
        <dbReference type="SAM" id="SignalP"/>
    </source>
</evidence>
<evidence type="ECO:0000313" key="4">
    <source>
        <dbReference type="Proteomes" id="UP001297581"/>
    </source>
</evidence>
<evidence type="ECO:0000256" key="1">
    <source>
        <dbReference type="ARBA" id="ARBA00022729"/>
    </source>
</evidence>
<dbReference type="Proteomes" id="UP001297581">
    <property type="component" value="Unassembled WGS sequence"/>
</dbReference>
<feature type="chain" id="PRO_5042462852" evidence="2">
    <location>
        <begin position="21"/>
        <end position="120"/>
    </location>
</feature>
<dbReference type="NCBIfam" id="NF033674">
    <property type="entry name" value="stress_OB_fold"/>
    <property type="match status" value="1"/>
</dbReference>
<name>A0AAJ1BI01_9GAMM</name>
<dbReference type="AlphaFoldDB" id="A0AAJ1BI01"/>
<proteinExistence type="predicted"/>
<dbReference type="RefSeq" id="WP_240591388.1">
    <property type="nucleotide sequence ID" value="NZ_JAKUDL010000004.1"/>
</dbReference>
<dbReference type="PANTHER" id="PTHR36571:SF1">
    <property type="entry name" value="PROTEIN YGIW"/>
    <property type="match status" value="1"/>
</dbReference>
<organism evidence="3 4">
    <name type="scientific">Shewanella zhuhaiensis</name>
    <dbReference type="NCBI Taxonomy" id="2919576"/>
    <lineage>
        <taxon>Bacteria</taxon>
        <taxon>Pseudomonadati</taxon>
        <taxon>Pseudomonadota</taxon>
        <taxon>Gammaproteobacteria</taxon>
        <taxon>Alteromonadales</taxon>
        <taxon>Shewanellaceae</taxon>
        <taxon>Shewanella</taxon>
    </lineage>
</organism>
<dbReference type="Pfam" id="PF04076">
    <property type="entry name" value="BOF"/>
    <property type="match status" value="1"/>
</dbReference>
<accession>A0AAJ1BI01</accession>
<keyword evidence="4" id="KW-1185">Reference proteome</keyword>
<gene>
    <name evidence="3" type="ORF">MJ923_12520</name>
</gene>
<evidence type="ECO:0000313" key="3">
    <source>
        <dbReference type="EMBL" id="MCH4295126.1"/>
    </source>
</evidence>
<dbReference type="SUPFAM" id="SSF101756">
    <property type="entry name" value="Hypothetical protein YgiW"/>
    <property type="match status" value="1"/>
</dbReference>
<sequence length="120" mass="12887">MRIITPLVLALGLITATSTALTYAAYQGPAANQVSSAKAAANAPDDTQVLLTGRLTKSLGDEHYLFEDSSGEIKVEIDNALFRNLDVTDATVVELKGEVDKEWHGREVEIDSIRVVTSQG</sequence>
<reference evidence="3 4" key="1">
    <citation type="submission" date="2022-02" db="EMBL/GenBank/DDBJ databases">
        <title>The genome sequence of Shewanella sp. 3B26.</title>
        <authorList>
            <person name="Du J."/>
        </authorList>
    </citation>
    <scope>NUCLEOTIDE SEQUENCE [LARGE SCALE GENOMIC DNA]</scope>
    <source>
        <strain evidence="3 4">3B26</strain>
    </source>
</reference>
<dbReference type="InterPro" id="IPR036700">
    <property type="entry name" value="BOBF_sf"/>
</dbReference>
<comment type="caution">
    <text evidence="3">The sequence shown here is derived from an EMBL/GenBank/DDBJ whole genome shotgun (WGS) entry which is preliminary data.</text>
</comment>